<dbReference type="Proteomes" id="UP000295157">
    <property type="component" value="Unassembled WGS sequence"/>
</dbReference>
<evidence type="ECO:0000313" key="3">
    <source>
        <dbReference type="Proteomes" id="UP000295157"/>
    </source>
</evidence>
<dbReference type="EMBL" id="SMJZ01000059">
    <property type="protein sequence ID" value="TDC06092.1"/>
    <property type="molecule type" value="Genomic_DNA"/>
</dbReference>
<comment type="caution">
    <text evidence="2">The sequence shown here is derived from an EMBL/GenBank/DDBJ whole genome shotgun (WGS) entry which is preliminary data.</text>
</comment>
<feature type="region of interest" description="Disordered" evidence="1">
    <location>
        <begin position="1"/>
        <end position="46"/>
    </location>
</feature>
<accession>A0A4R4NGY8</accession>
<name>A0A4R4NGY8_9ACTN</name>
<organism evidence="2 3">
    <name type="scientific">Nonomuraea longispora</name>
    <dbReference type="NCBI Taxonomy" id="1848320"/>
    <lineage>
        <taxon>Bacteria</taxon>
        <taxon>Bacillati</taxon>
        <taxon>Actinomycetota</taxon>
        <taxon>Actinomycetes</taxon>
        <taxon>Streptosporangiales</taxon>
        <taxon>Streptosporangiaceae</taxon>
        <taxon>Nonomuraea</taxon>
    </lineage>
</organism>
<proteinExistence type="predicted"/>
<reference evidence="2 3" key="1">
    <citation type="submission" date="2019-02" db="EMBL/GenBank/DDBJ databases">
        <title>Draft genome sequences of novel Actinobacteria.</title>
        <authorList>
            <person name="Sahin N."/>
            <person name="Ay H."/>
            <person name="Saygin H."/>
        </authorList>
    </citation>
    <scope>NUCLEOTIDE SEQUENCE [LARGE SCALE GENOMIC DNA]</scope>
    <source>
        <strain evidence="2 3">KC201</strain>
    </source>
</reference>
<dbReference type="RefSeq" id="WP_132333617.1">
    <property type="nucleotide sequence ID" value="NZ_SMJZ01000059.1"/>
</dbReference>
<evidence type="ECO:0000313" key="2">
    <source>
        <dbReference type="EMBL" id="TDC06092.1"/>
    </source>
</evidence>
<keyword evidence="3" id="KW-1185">Reference proteome</keyword>
<protein>
    <submittedName>
        <fullName evidence="2">Uncharacterized protein</fullName>
    </submittedName>
</protein>
<sequence length="62" mass="6754">MTTAHPSAFAGEPAKAEVTPLAATVVPHEGGGRRGARMNADPERPEQLSQINHWEVIHDEER</sequence>
<evidence type="ECO:0000256" key="1">
    <source>
        <dbReference type="SAM" id="MobiDB-lite"/>
    </source>
</evidence>
<dbReference type="AlphaFoldDB" id="A0A4R4NGY8"/>
<gene>
    <name evidence="2" type="ORF">E1267_17385</name>
</gene>